<dbReference type="GeneID" id="301040765"/>
<evidence type="ECO:0000256" key="2">
    <source>
        <dbReference type="ARBA" id="ARBA00007441"/>
    </source>
</evidence>
<evidence type="ECO:0000259" key="8">
    <source>
        <dbReference type="Pfam" id="PF00155"/>
    </source>
</evidence>
<keyword evidence="10" id="KW-1185">Reference proteome</keyword>
<evidence type="ECO:0000313" key="10">
    <source>
        <dbReference type="Proteomes" id="UP000294239"/>
    </source>
</evidence>
<comment type="similarity">
    <text evidence="2">Belongs to the class-I pyridoxal-phosphate-dependent aminotransferase family.</text>
</comment>
<comment type="catalytic activity">
    <reaction evidence="7">
        <text>L-aspartate + 2-oxoglutarate = oxaloacetate + L-glutamate</text>
        <dbReference type="Rhea" id="RHEA:21824"/>
        <dbReference type="ChEBI" id="CHEBI:16452"/>
        <dbReference type="ChEBI" id="CHEBI:16810"/>
        <dbReference type="ChEBI" id="CHEBI:29985"/>
        <dbReference type="ChEBI" id="CHEBI:29991"/>
        <dbReference type="EC" id="2.6.1.1"/>
    </reaction>
</comment>
<reference evidence="9 10" key="1">
    <citation type="submission" date="2019-02" db="EMBL/GenBank/DDBJ databases">
        <title>Current taxonomic status of genus Agrobacterium and description of Agrobacterium cavarae sp. nov. isolated from maize roots.</title>
        <authorList>
            <person name="Flores-Felix J.D."/>
            <person name="Menendez E."/>
            <person name="Ramirez-Bahena M.H."/>
            <person name="Garcia-Fraile P."/>
            <person name="Velazquez E."/>
        </authorList>
    </citation>
    <scope>NUCLEOTIDE SEQUENCE [LARGE SCALE GENOMIC DNA]</scope>
    <source>
        <strain evidence="9 10">RZME10</strain>
    </source>
</reference>
<dbReference type="EC" id="2.6.1.1" evidence="3"/>
<evidence type="ECO:0000313" key="9">
    <source>
        <dbReference type="EMBL" id="TBN16000.1"/>
    </source>
</evidence>
<name>A0ABY1YCB7_9HYPH</name>
<dbReference type="InterPro" id="IPR004839">
    <property type="entry name" value="Aminotransferase_I/II_large"/>
</dbReference>
<dbReference type="InterPro" id="IPR015424">
    <property type="entry name" value="PyrdxlP-dep_Trfase"/>
</dbReference>
<dbReference type="Proteomes" id="UP000294239">
    <property type="component" value="Unassembled WGS sequence"/>
</dbReference>
<evidence type="ECO:0000256" key="1">
    <source>
        <dbReference type="ARBA" id="ARBA00001933"/>
    </source>
</evidence>
<dbReference type="InterPro" id="IPR015421">
    <property type="entry name" value="PyrdxlP-dep_Trfase_major"/>
</dbReference>
<feature type="domain" description="Aminotransferase class I/classII large" evidence="8">
    <location>
        <begin position="33"/>
        <end position="382"/>
    </location>
</feature>
<dbReference type="PRINTS" id="PR00753">
    <property type="entry name" value="ACCSYNTHASE"/>
</dbReference>
<dbReference type="PANTHER" id="PTHR46383:SF2">
    <property type="entry name" value="AMINOTRANSFERASE"/>
    <property type="match status" value="1"/>
</dbReference>
<evidence type="ECO:0000256" key="3">
    <source>
        <dbReference type="ARBA" id="ARBA00012753"/>
    </source>
</evidence>
<comment type="cofactor">
    <cofactor evidence="1">
        <name>pyridoxal 5'-phosphate</name>
        <dbReference type="ChEBI" id="CHEBI:597326"/>
    </cofactor>
</comment>
<dbReference type="Pfam" id="PF00155">
    <property type="entry name" value="Aminotran_1_2"/>
    <property type="match status" value="1"/>
</dbReference>
<evidence type="ECO:0000256" key="5">
    <source>
        <dbReference type="ARBA" id="ARBA00022679"/>
    </source>
</evidence>
<comment type="caution">
    <text evidence="9">The sequence shown here is derived from an EMBL/GenBank/DDBJ whole genome shotgun (WGS) entry which is preliminary data.</text>
</comment>
<keyword evidence="6" id="KW-0663">Pyridoxal phosphate</keyword>
<keyword evidence="5" id="KW-0808">Transferase</keyword>
<dbReference type="PANTHER" id="PTHR46383">
    <property type="entry name" value="ASPARTATE AMINOTRANSFERASE"/>
    <property type="match status" value="1"/>
</dbReference>
<dbReference type="SUPFAM" id="SSF53383">
    <property type="entry name" value="PLP-dependent transferases"/>
    <property type="match status" value="1"/>
</dbReference>
<gene>
    <name evidence="9" type="ORF">EYC79_06155</name>
</gene>
<dbReference type="GO" id="GO:0008483">
    <property type="term" value="F:transaminase activity"/>
    <property type="evidence" value="ECO:0007669"/>
    <property type="project" value="UniProtKB-KW"/>
</dbReference>
<dbReference type="InterPro" id="IPR050596">
    <property type="entry name" value="AspAT/PAT-like"/>
</dbReference>
<evidence type="ECO:0000256" key="7">
    <source>
        <dbReference type="ARBA" id="ARBA00049185"/>
    </source>
</evidence>
<dbReference type="RefSeq" id="WP_130977448.1">
    <property type="nucleotide sequence ID" value="NZ_SISF01000024.1"/>
</dbReference>
<dbReference type="Gene3D" id="3.40.640.10">
    <property type="entry name" value="Type I PLP-dependent aspartate aminotransferase-like (Major domain)"/>
    <property type="match status" value="1"/>
</dbReference>
<proteinExistence type="inferred from homology"/>
<keyword evidence="4 9" id="KW-0032">Aminotransferase</keyword>
<protein>
    <recommendedName>
        <fullName evidence="3">aspartate transaminase</fullName>
        <ecNumber evidence="3">2.6.1.1</ecNumber>
    </recommendedName>
</protein>
<dbReference type="CDD" id="cd00609">
    <property type="entry name" value="AAT_like"/>
    <property type="match status" value="1"/>
</dbReference>
<dbReference type="EMBL" id="SISF01000024">
    <property type="protein sequence ID" value="TBN16000.1"/>
    <property type="molecule type" value="Genomic_DNA"/>
</dbReference>
<evidence type="ECO:0000256" key="6">
    <source>
        <dbReference type="ARBA" id="ARBA00022898"/>
    </source>
</evidence>
<sequence length="389" mass="42245">MPLITLSKRSAVEPFHAMDILAEANRRRQAGRPVISMAVGQPSHPAPKAALEAAETALKHGRIGYTDALGLRELREAISAHYRLRHQAIIDPARIAVTTGSSAAFNLAFLALFDAGDAVAIARPGYPAYRNILKALGLNVVEVPVTAETGYTLTPASLERAETKAGCKLKGVLLASPANPTGTVTGRDALKRLATYCDSRDIAFISDEIYHGLTFVGDETSTVEVTDKAIIINSFSKYYCMTGWRVGWMVLPEELIRPVECLAQSMYISAPELSQLAAAAAFSAQAELDIYKESYRTNRDFLMSRLPELGLPLASPMDGAFYAYVDTSRYSNDSMEFAKRMLAEIDVAATPGLDFDPLEGHRAMRFSYAGSVSDIAEAVGRIAAWLKQD</sequence>
<organism evidence="9 10">
    <name type="scientific">Agrobacterium cavarae</name>
    <dbReference type="NCBI Taxonomy" id="2528239"/>
    <lineage>
        <taxon>Bacteria</taxon>
        <taxon>Pseudomonadati</taxon>
        <taxon>Pseudomonadota</taxon>
        <taxon>Alphaproteobacteria</taxon>
        <taxon>Hyphomicrobiales</taxon>
        <taxon>Rhizobiaceae</taxon>
        <taxon>Rhizobium/Agrobacterium group</taxon>
        <taxon>Agrobacterium</taxon>
    </lineage>
</organism>
<accession>A0ABY1YCB7</accession>
<evidence type="ECO:0000256" key="4">
    <source>
        <dbReference type="ARBA" id="ARBA00022576"/>
    </source>
</evidence>